<feature type="domain" description="Opacity-associated protein A LysM-like" evidence="3">
    <location>
        <begin position="394"/>
        <end position="474"/>
    </location>
</feature>
<dbReference type="EMBL" id="CP000746">
    <property type="protein sequence ID" value="ABR75449.1"/>
    <property type="molecule type" value="Genomic_DNA"/>
</dbReference>
<dbReference type="Proteomes" id="UP000001114">
    <property type="component" value="Chromosome"/>
</dbReference>
<dbReference type="STRING" id="339671.Asuc_2105"/>
<dbReference type="GO" id="GO:0042834">
    <property type="term" value="F:peptidoglycan binding"/>
    <property type="evidence" value="ECO:0007669"/>
    <property type="project" value="InterPro"/>
</dbReference>
<evidence type="ECO:0000259" key="3">
    <source>
        <dbReference type="Pfam" id="PF04225"/>
    </source>
</evidence>
<feature type="compositionally biased region" description="Basic and acidic residues" evidence="1">
    <location>
        <begin position="344"/>
        <end position="355"/>
    </location>
</feature>
<dbReference type="RefSeq" id="WP_012073825.1">
    <property type="nucleotide sequence ID" value="NC_009655.1"/>
</dbReference>
<sequence length="474" mass="50654">MPRYIVENTPKNDSANQNELDLGLNSNEPVTPRKATTNEPSFLNKLFKKKETATNPFAERREPTFGTEKVNATLNPGEVVKSVAASMNNNPSNNANGVNPQQPTATASNIAQGYSAPTYSSSPNSQPKEATSARGNDSVQTENVNYADESGTNKKTVTSKTSFKNPEDWKVMQKLPHKHRRLFLAIAAAVVILAALLLLKPRSETVEDFQANSNGNTMPIEFQSLDPNKPLENTETANADTVAPSPDVNAQADNSRPNEQATQAASNAVTNAVSVATGAYNTVNQSAESATAANLPAANTVSAANSVINNADHQAQLKAAEQTRLEKAREAQRKAEQQAQAVKLKAEQQAKEKARLTQQQAQTKAQPAKTPVVDAKPAGNKAVARQSKAVNGSSKTLTIPSGTSLFQVFRTNGLDIRDANAMTKASGANNVLSSFKANDKVQVATNGEGRVVTMRLSDGSVFTRQSDGTYKYSK</sequence>
<dbReference type="eggNOG" id="COG3061">
    <property type="taxonomic scope" value="Bacteria"/>
</dbReference>
<dbReference type="AlphaFoldDB" id="A6VR52"/>
<feature type="region of interest" description="Disordered" evidence="1">
    <location>
        <begin position="210"/>
        <end position="267"/>
    </location>
</feature>
<dbReference type="OrthoDB" id="6398769at2"/>
<evidence type="ECO:0000313" key="6">
    <source>
        <dbReference type="Proteomes" id="UP000001114"/>
    </source>
</evidence>
<evidence type="ECO:0000256" key="1">
    <source>
        <dbReference type="SAM" id="MobiDB-lite"/>
    </source>
</evidence>
<organism evidence="5 6">
    <name type="scientific">Actinobacillus succinogenes (strain ATCC 55618 / DSM 22257 / CCUG 43843 / 130Z)</name>
    <dbReference type="NCBI Taxonomy" id="339671"/>
    <lineage>
        <taxon>Bacteria</taxon>
        <taxon>Pseudomonadati</taxon>
        <taxon>Pseudomonadota</taxon>
        <taxon>Gammaproteobacteria</taxon>
        <taxon>Pasteurellales</taxon>
        <taxon>Pasteurellaceae</taxon>
        <taxon>Actinobacillus</taxon>
    </lineage>
</organism>
<keyword evidence="2" id="KW-0472">Membrane</keyword>
<dbReference type="Pfam" id="PF08525">
    <property type="entry name" value="OapA_N"/>
    <property type="match status" value="1"/>
</dbReference>
<dbReference type="InterPro" id="IPR007340">
    <property type="entry name" value="LysM_Opacity-associatedA"/>
</dbReference>
<dbReference type="HOGENOM" id="CLU_602387_0_0_6"/>
<feature type="compositionally biased region" description="Low complexity" evidence="1">
    <location>
        <begin position="86"/>
        <end position="100"/>
    </location>
</feature>
<feature type="transmembrane region" description="Helical" evidence="2">
    <location>
        <begin position="182"/>
        <end position="199"/>
    </location>
</feature>
<name>A6VR52_ACTSZ</name>
<feature type="compositionally biased region" description="Polar residues" evidence="1">
    <location>
        <begin position="9"/>
        <end position="41"/>
    </location>
</feature>
<evidence type="ECO:0000259" key="4">
    <source>
        <dbReference type="Pfam" id="PF08525"/>
    </source>
</evidence>
<proteinExistence type="predicted"/>
<feature type="region of interest" description="Disordered" evidence="1">
    <location>
        <begin position="1"/>
        <end position="71"/>
    </location>
</feature>
<dbReference type="KEGG" id="asu:Asuc_2105"/>
<protein>
    <submittedName>
        <fullName evidence="5">Opacity-associated protein A</fullName>
    </submittedName>
</protein>
<feature type="region of interest" description="Disordered" evidence="1">
    <location>
        <begin position="113"/>
        <end position="139"/>
    </location>
</feature>
<evidence type="ECO:0000313" key="5">
    <source>
        <dbReference type="EMBL" id="ABR75449.1"/>
    </source>
</evidence>
<feature type="region of interest" description="Disordered" evidence="1">
    <location>
        <begin position="144"/>
        <end position="163"/>
    </location>
</feature>
<feature type="compositionally biased region" description="Polar residues" evidence="1">
    <location>
        <begin position="153"/>
        <end position="163"/>
    </location>
</feature>
<feature type="domain" description="Opacity-associated protein A-like N-terminal" evidence="4">
    <location>
        <begin position="171"/>
        <end position="196"/>
    </location>
</feature>
<dbReference type="Gene3D" id="3.10.450.350">
    <property type="match status" value="1"/>
</dbReference>
<evidence type="ECO:0000256" key="2">
    <source>
        <dbReference type="SAM" id="Phobius"/>
    </source>
</evidence>
<reference evidence="6" key="1">
    <citation type="journal article" date="2010" name="BMC Genomics">
        <title>A genomic perspective on the potential of Actinobacillus succinogenes for industrial succinate production.</title>
        <authorList>
            <person name="McKinlay J.B."/>
            <person name="Laivenieks M."/>
            <person name="Schindler B.D."/>
            <person name="McKinlay A.A."/>
            <person name="Siddaramappa S."/>
            <person name="Challacombe J.F."/>
            <person name="Lowry S.R."/>
            <person name="Clum A."/>
            <person name="Lapidus A.L."/>
            <person name="Burkhart K.B."/>
            <person name="Harkins V."/>
            <person name="Vieille C."/>
        </authorList>
    </citation>
    <scope>NUCLEOTIDE SEQUENCE [LARGE SCALE GENOMIC DNA]</scope>
    <source>
        <strain evidence="6">ATCC 55618 / DSM 22257 / CCUG 43843 / 130Z</strain>
    </source>
</reference>
<keyword evidence="2" id="KW-1133">Transmembrane helix</keyword>
<gene>
    <name evidence="5" type="ordered locus">Asuc_2105</name>
</gene>
<dbReference type="Pfam" id="PF04225">
    <property type="entry name" value="LysM_OapA"/>
    <property type="match status" value="1"/>
</dbReference>
<keyword evidence="2" id="KW-0812">Transmembrane</keyword>
<feature type="region of interest" description="Disordered" evidence="1">
    <location>
        <begin position="86"/>
        <end position="105"/>
    </location>
</feature>
<feature type="region of interest" description="Disordered" evidence="1">
    <location>
        <begin position="342"/>
        <end position="395"/>
    </location>
</feature>
<feature type="compositionally biased region" description="Low complexity" evidence="1">
    <location>
        <begin position="357"/>
        <end position="371"/>
    </location>
</feature>
<dbReference type="InterPro" id="IPR013731">
    <property type="entry name" value="OapA_N"/>
</dbReference>
<keyword evidence="6" id="KW-1185">Reference proteome</keyword>
<accession>A6VR52</accession>